<gene>
    <name evidence="1" type="ORF">FGO68_gene5125</name>
</gene>
<keyword evidence="2" id="KW-1185">Reference proteome</keyword>
<evidence type="ECO:0000313" key="2">
    <source>
        <dbReference type="Proteomes" id="UP000785679"/>
    </source>
</evidence>
<reference evidence="1" key="1">
    <citation type="submission" date="2019-06" db="EMBL/GenBank/DDBJ databases">
        <authorList>
            <person name="Zheng W."/>
        </authorList>
    </citation>
    <scope>NUCLEOTIDE SEQUENCE</scope>
    <source>
        <strain evidence="1">QDHG01</strain>
    </source>
</reference>
<comment type="caution">
    <text evidence="1">The sequence shown here is derived from an EMBL/GenBank/DDBJ whole genome shotgun (WGS) entry which is preliminary data.</text>
</comment>
<sequence length="376" mass="43491">MQKSSHIIPLFLEEVEHTWTTLSQLSAIEALPLHTLLCSTPLHVNPRVNSLRNMVADHLSAKIEKARLKESKKPIQVDRAVLQEVKKSSYKKFIPDNTFPFLPSQVESILDPQTISEMITCTKEQPITEEHTVPLGTDLEDISRQVRRSYQHCELDAVKVVQDQQTTSEQLQYRLAQKAMKIIDRSTYAQALGLLQERQQGLITLYCARRWSDIVEEATSHILQYRDHVMSEFESWYYLHTVRQPPLSSPSHPSPLLQTLSPSIEREMVFLSYDHYLPIYITTKTSNEKFLHEHLGTAHKVMNWRDVSIFTYISSTQEDRKSLFERAKRIATFLADSTKVTKGHYKPTDRYLSDQALKSRCAPTIPPVRETLYFPP</sequence>
<dbReference type="Proteomes" id="UP000785679">
    <property type="component" value="Unassembled WGS sequence"/>
</dbReference>
<dbReference type="EMBL" id="RRYP01029896">
    <property type="protein sequence ID" value="TNV71370.1"/>
    <property type="molecule type" value="Genomic_DNA"/>
</dbReference>
<dbReference type="AlphaFoldDB" id="A0A8J8NB19"/>
<accession>A0A8J8NB19</accession>
<evidence type="ECO:0000313" key="1">
    <source>
        <dbReference type="EMBL" id="TNV71370.1"/>
    </source>
</evidence>
<protein>
    <submittedName>
        <fullName evidence="1">Uncharacterized protein</fullName>
    </submittedName>
</protein>
<organism evidence="1 2">
    <name type="scientific">Halteria grandinella</name>
    <dbReference type="NCBI Taxonomy" id="5974"/>
    <lineage>
        <taxon>Eukaryota</taxon>
        <taxon>Sar</taxon>
        <taxon>Alveolata</taxon>
        <taxon>Ciliophora</taxon>
        <taxon>Intramacronucleata</taxon>
        <taxon>Spirotrichea</taxon>
        <taxon>Stichotrichia</taxon>
        <taxon>Sporadotrichida</taxon>
        <taxon>Halteriidae</taxon>
        <taxon>Halteria</taxon>
    </lineage>
</organism>
<proteinExistence type="predicted"/>
<name>A0A8J8NB19_HALGN</name>